<sequence length="150" mass="16856">MSTLNPAEIRKLKKLADDGDSEAAWTLAMHYGRERESTLFNEHVTRAAELGLLEAQVILAVGNSCMSTGIRMEEDEVFSEHMVREARYWTHKVSTDHGAEGKFELAKAYISTAEASEANKQGEAVQLLKEAANEGHTQAMRWLWERQSSM</sequence>
<dbReference type="SUPFAM" id="SSF81901">
    <property type="entry name" value="HCP-like"/>
    <property type="match status" value="1"/>
</dbReference>
<name>C1MXD8_MICPC</name>
<dbReference type="AlphaFoldDB" id="C1MXD8"/>
<keyword evidence="2" id="KW-1185">Reference proteome</keyword>
<reference evidence="1 2" key="1">
    <citation type="journal article" date="2009" name="Science">
        <title>Green evolution and dynamic adaptations revealed by genomes of the marine picoeukaryotes Micromonas.</title>
        <authorList>
            <person name="Worden A.Z."/>
            <person name="Lee J.H."/>
            <person name="Mock T."/>
            <person name="Rouze P."/>
            <person name="Simmons M.P."/>
            <person name="Aerts A.L."/>
            <person name="Allen A.E."/>
            <person name="Cuvelier M.L."/>
            <person name="Derelle E."/>
            <person name="Everett M.V."/>
            <person name="Foulon E."/>
            <person name="Grimwood J."/>
            <person name="Gundlach H."/>
            <person name="Henrissat B."/>
            <person name="Napoli C."/>
            <person name="McDonald S.M."/>
            <person name="Parker M.S."/>
            <person name="Rombauts S."/>
            <person name="Salamov A."/>
            <person name="Von Dassow P."/>
            <person name="Badger J.H."/>
            <person name="Coutinho P.M."/>
            <person name="Demir E."/>
            <person name="Dubchak I."/>
            <person name="Gentemann C."/>
            <person name="Eikrem W."/>
            <person name="Gready J.E."/>
            <person name="John U."/>
            <person name="Lanier W."/>
            <person name="Lindquist E.A."/>
            <person name="Lucas S."/>
            <person name="Mayer K.F."/>
            <person name="Moreau H."/>
            <person name="Not F."/>
            <person name="Otillar R."/>
            <person name="Panaud O."/>
            <person name="Pangilinan J."/>
            <person name="Paulsen I."/>
            <person name="Piegu B."/>
            <person name="Poliakov A."/>
            <person name="Robbens S."/>
            <person name="Schmutz J."/>
            <person name="Toulza E."/>
            <person name="Wyss T."/>
            <person name="Zelensky A."/>
            <person name="Zhou K."/>
            <person name="Armbrust E.V."/>
            <person name="Bhattacharya D."/>
            <person name="Goodenough U.W."/>
            <person name="Van de Peer Y."/>
            <person name="Grigoriev I.V."/>
        </authorList>
    </citation>
    <scope>NUCLEOTIDE SEQUENCE [LARGE SCALE GENOMIC DNA]</scope>
    <source>
        <strain evidence="1 2">CCMP1545</strain>
    </source>
</reference>
<dbReference type="RefSeq" id="XP_003060676.1">
    <property type="nucleotide sequence ID" value="XM_003060630.1"/>
</dbReference>
<dbReference type="Proteomes" id="UP000001876">
    <property type="component" value="Unassembled WGS sequence"/>
</dbReference>
<gene>
    <name evidence="1" type="ORF">MICPUCDRAFT_60119</name>
</gene>
<evidence type="ECO:0000313" key="2">
    <source>
        <dbReference type="Proteomes" id="UP000001876"/>
    </source>
</evidence>
<dbReference type="KEGG" id="mpp:MICPUCDRAFT_60119"/>
<evidence type="ECO:0000313" key="1">
    <source>
        <dbReference type="EMBL" id="EEH55445.1"/>
    </source>
</evidence>
<protein>
    <submittedName>
        <fullName evidence="1">Predicted protein</fullName>
    </submittedName>
</protein>
<dbReference type="Gene3D" id="1.25.40.10">
    <property type="entry name" value="Tetratricopeptide repeat domain"/>
    <property type="match status" value="1"/>
</dbReference>
<proteinExistence type="predicted"/>
<dbReference type="EMBL" id="GG663742">
    <property type="protein sequence ID" value="EEH55445.1"/>
    <property type="molecule type" value="Genomic_DNA"/>
</dbReference>
<dbReference type="GeneID" id="9685816"/>
<organism evidence="2">
    <name type="scientific">Micromonas pusilla (strain CCMP1545)</name>
    <name type="common">Picoplanktonic green alga</name>
    <dbReference type="NCBI Taxonomy" id="564608"/>
    <lineage>
        <taxon>Eukaryota</taxon>
        <taxon>Viridiplantae</taxon>
        <taxon>Chlorophyta</taxon>
        <taxon>Mamiellophyceae</taxon>
        <taxon>Mamiellales</taxon>
        <taxon>Mamiellaceae</taxon>
        <taxon>Micromonas</taxon>
    </lineage>
</organism>
<accession>C1MXD8</accession>
<dbReference type="InterPro" id="IPR011990">
    <property type="entry name" value="TPR-like_helical_dom_sf"/>
</dbReference>